<sequence>MSVLDDFAEEEVVENPTLRAAYNAEPLHQNEPLHWDYEVNLIGEKIYDKTIHLCELCELPILVYGRMLPCKHVFCFDCARKCDKVCARCNYKVQKMEKSALGTVYVCTHGAPKHSFKGCRRTYLSQRDLHSHHAHRHLPKTTSSKQPAVQPGITVSAPVQPVPNQLPMTQQQAQQQATQQKQQQIGIGQSQMTSRGLLSSSQGQPLPMPPQMGSAMMMTSNSVQSSPLIPGLGGLGGVVTSQTPPHLQTSISPKPSLPQQQSQGLNMSYPGQATQHNPPDVYRHLDLDNLLPSNLQQQPPPSHRQLHQPPQQQQQGLRVTPGTQLQQAMPVNQPPFGQPTHFQHTPPPNQLSQQMGVSPVPQTLLSPGIHMGQQQQQHHQHQQQGQQQRHLETFSPQNPPPNVSSSPMSMPMASASQSRTNNLITVPIQDEGQYRPLPYVNTSVMNQPSAATQVSSFNNTQSRANSGGAFTQSFAPHGGGMSAGFPPNHGGGGGGGAQAQGMMGLGAEDQNQGLAFNQGPGNFNSGDTHRPVMGVNFNQPGGQVPPPRLGFNQPGMQQSHPPGMQPYPQGLRMNPIPRMGRGNNNNMRGLVQAISMVAAASRPHNVSVGAGMMPPGPGLNTQSGTGNNRFPGPPSGRWPSHQGMPPRIGNNHGQQRPHDGGNFNQGPYFNG</sequence>
<evidence type="ECO:0000259" key="16">
    <source>
        <dbReference type="PROSITE" id="PS50089"/>
    </source>
</evidence>
<keyword evidence="10" id="KW-0862">Zinc</keyword>
<comment type="similarity">
    <text evidence="12">Belongs to the Hakai family.</text>
</comment>
<comment type="subcellular location">
    <subcellularLocation>
        <location evidence="2">Nucleus</location>
    </subcellularLocation>
</comment>
<dbReference type="GO" id="GO:0008270">
    <property type="term" value="F:zinc ion binding"/>
    <property type="evidence" value="ECO:0007669"/>
    <property type="project" value="UniProtKB-KW"/>
</dbReference>
<dbReference type="Gene3D" id="3.30.40.10">
    <property type="entry name" value="Zinc/RING finger domain, C3HC4 (zinc finger)"/>
    <property type="match status" value="1"/>
</dbReference>
<comment type="caution">
    <text evidence="17">The sequence shown here is derived from an EMBL/GenBank/DDBJ whole genome shotgun (WGS) entry which is preliminary data.</text>
</comment>
<keyword evidence="18" id="KW-1185">Reference proteome</keyword>
<feature type="compositionally biased region" description="Polar residues" evidence="15">
    <location>
        <begin position="350"/>
        <end position="365"/>
    </location>
</feature>
<proteinExistence type="inferred from homology"/>
<dbReference type="AlphaFoldDB" id="A0AAV4E8C9"/>
<dbReference type="CDD" id="cd16508">
    <property type="entry name" value="RING-HC_HAKAI-like"/>
    <property type="match status" value="1"/>
</dbReference>
<keyword evidence="5" id="KW-0217">Developmental protein</keyword>
<evidence type="ECO:0000256" key="9">
    <source>
        <dbReference type="ARBA" id="ARBA00022786"/>
    </source>
</evidence>
<evidence type="ECO:0000256" key="5">
    <source>
        <dbReference type="ARBA" id="ARBA00022473"/>
    </source>
</evidence>
<accession>A0AAV4E8C9</accession>
<feature type="compositionally biased region" description="Basic residues" evidence="15">
    <location>
        <begin position="130"/>
        <end position="139"/>
    </location>
</feature>
<dbReference type="InterPro" id="IPR001841">
    <property type="entry name" value="Znf_RING"/>
</dbReference>
<dbReference type="SUPFAM" id="SSF57850">
    <property type="entry name" value="RING/U-box"/>
    <property type="match status" value="1"/>
</dbReference>
<dbReference type="Gene3D" id="6.10.140.2210">
    <property type="match status" value="1"/>
</dbReference>
<evidence type="ECO:0000256" key="15">
    <source>
        <dbReference type="SAM" id="MobiDB-lite"/>
    </source>
</evidence>
<dbReference type="InterPro" id="IPR040383">
    <property type="entry name" value="HAKAI/CBLL2"/>
</dbReference>
<dbReference type="Pfam" id="PF18408">
    <property type="entry name" value="zf_Hakai"/>
    <property type="match status" value="1"/>
</dbReference>
<evidence type="ECO:0000256" key="7">
    <source>
        <dbReference type="ARBA" id="ARBA00022723"/>
    </source>
</evidence>
<evidence type="ECO:0000313" key="17">
    <source>
        <dbReference type="EMBL" id="GFR57433.1"/>
    </source>
</evidence>
<dbReference type="PANTHER" id="PTHR13480">
    <property type="entry name" value="E3 UBIQUITIN-PROTEIN LIGASE HAKAI-RELATED"/>
    <property type="match status" value="1"/>
</dbReference>
<evidence type="ECO:0000256" key="2">
    <source>
        <dbReference type="ARBA" id="ARBA00004123"/>
    </source>
</evidence>
<feature type="compositionally biased region" description="Low complexity" evidence="15">
    <location>
        <begin position="250"/>
        <end position="263"/>
    </location>
</feature>
<keyword evidence="7" id="KW-0479">Metal-binding</keyword>
<feature type="compositionally biased region" description="Low complexity" evidence="15">
    <location>
        <begin position="403"/>
        <end position="418"/>
    </location>
</feature>
<dbReference type="Proteomes" id="UP000762676">
    <property type="component" value="Unassembled WGS sequence"/>
</dbReference>
<name>A0AAV4E8C9_9GAST</name>
<feature type="region of interest" description="Disordered" evidence="15">
    <location>
        <begin position="234"/>
        <end position="418"/>
    </location>
</feature>
<dbReference type="InterPro" id="IPR041042">
    <property type="entry name" value="Znf_Hakai"/>
</dbReference>
<organism evidence="17 18">
    <name type="scientific">Elysia marginata</name>
    <dbReference type="NCBI Taxonomy" id="1093978"/>
    <lineage>
        <taxon>Eukaryota</taxon>
        <taxon>Metazoa</taxon>
        <taxon>Spiralia</taxon>
        <taxon>Lophotrochozoa</taxon>
        <taxon>Mollusca</taxon>
        <taxon>Gastropoda</taxon>
        <taxon>Heterobranchia</taxon>
        <taxon>Euthyneura</taxon>
        <taxon>Panpulmonata</taxon>
        <taxon>Sacoglossa</taxon>
        <taxon>Placobranchoidea</taxon>
        <taxon>Plakobranchidae</taxon>
        <taxon>Elysia</taxon>
    </lineage>
</organism>
<feature type="compositionally biased region" description="Polar residues" evidence="15">
    <location>
        <begin position="321"/>
        <end position="330"/>
    </location>
</feature>
<dbReference type="PROSITE" id="PS50089">
    <property type="entry name" value="ZF_RING_2"/>
    <property type="match status" value="1"/>
</dbReference>
<evidence type="ECO:0000256" key="11">
    <source>
        <dbReference type="ARBA" id="ARBA00023242"/>
    </source>
</evidence>
<feature type="compositionally biased region" description="Polar residues" evidence="15">
    <location>
        <begin position="240"/>
        <end position="249"/>
    </location>
</feature>
<keyword evidence="6" id="KW-0808">Transferase</keyword>
<evidence type="ECO:0000256" key="8">
    <source>
        <dbReference type="ARBA" id="ARBA00022771"/>
    </source>
</evidence>
<evidence type="ECO:0000256" key="10">
    <source>
        <dbReference type="ARBA" id="ARBA00022833"/>
    </source>
</evidence>
<evidence type="ECO:0000313" key="18">
    <source>
        <dbReference type="Proteomes" id="UP000762676"/>
    </source>
</evidence>
<dbReference type="PROSITE" id="PS00518">
    <property type="entry name" value="ZF_RING_1"/>
    <property type="match status" value="1"/>
</dbReference>
<dbReference type="GO" id="GO:0016567">
    <property type="term" value="P:protein ubiquitination"/>
    <property type="evidence" value="ECO:0007669"/>
    <property type="project" value="InterPro"/>
</dbReference>
<evidence type="ECO:0000256" key="12">
    <source>
        <dbReference type="ARBA" id="ARBA00038499"/>
    </source>
</evidence>
<dbReference type="InterPro" id="IPR040380">
    <property type="entry name" value="HAKAI-like_RING-HC"/>
</dbReference>
<protein>
    <recommendedName>
        <fullName evidence="13">E3 ubiquitin-protein ligase Hakai</fullName>
        <ecNumber evidence="4">2.3.2.27</ecNumber>
    </recommendedName>
</protein>
<feature type="compositionally biased region" description="Low complexity" evidence="15">
    <location>
        <begin position="372"/>
        <end position="388"/>
    </location>
</feature>
<evidence type="ECO:0000256" key="1">
    <source>
        <dbReference type="ARBA" id="ARBA00000900"/>
    </source>
</evidence>
<feature type="compositionally biased region" description="Polar residues" evidence="15">
    <location>
        <begin position="264"/>
        <end position="277"/>
    </location>
</feature>
<dbReference type="InterPro" id="IPR017907">
    <property type="entry name" value="Znf_RING_CS"/>
</dbReference>
<feature type="compositionally biased region" description="Low complexity" evidence="15">
    <location>
        <begin position="169"/>
        <end position="205"/>
    </location>
</feature>
<keyword evidence="9" id="KW-0833">Ubl conjugation pathway</keyword>
<gene>
    <name evidence="17" type="ORF">ElyMa_001743800</name>
</gene>
<comment type="pathway">
    <text evidence="3">Protein modification; protein ubiquitination.</text>
</comment>
<evidence type="ECO:0000256" key="4">
    <source>
        <dbReference type="ARBA" id="ARBA00012483"/>
    </source>
</evidence>
<dbReference type="GO" id="GO:0061630">
    <property type="term" value="F:ubiquitin protein ligase activity"/>
    <property type="evidence" value="ECO:0007669"/>
    <property type="project" value="UniProtKB-EC"/>
</dbReference>
<dbReference type="GO" id="GO:0030155">
    <property type="term" value="P:regulation of cell adhesion"/>
    <property type="evidence" value="ECO:0007669"/>
    <property type="project" value="TreeGrafter"/>
</dbReference>
<evidence type="ECO:0000256" key="3">
    <source>
        <dbReference type="ARBA" id="ARBA00004906"/>
    </source>
</evidence>
<dbReference type="EMBL" id="BMAT01003548">
    <property type="protein sequence ID" value="GFR57433.1"/>
    <property type="molecule type" value="Genomic_DNA"/>
</dbReference>
<dbReference type="InterPro" id="IPR013083">
    <property type="entry name" value="Znf_RING/FYVE/PHD"/>
</dbReference>
<keyword evidence="8 14" id="KW-0863">Zinc-finger</keyword>
<feature type="domain" description="RING-type" evidence="16">
    <location>
        <begin position="54"/>
        <end position="90"/>
    </location>
</feature>
<feature type="compositionally biased region" description="Polar residues" evidence="15">
    <location>
        <begin position="662"/>
        <end position="671"/>
    </location>
</feature>
<feature type="region of interest" description="Disordered" evidence="15">
    <location>
        <begin position="614"/>
        <end position="671"/>
    </location>
</feature>
<evidence type="ECO:0000256" key="6">
    <source>
        <dbReference type="ARBA" id="ARBA00022679"/>
    </source>
</evidence>
<feature type="region of interest" description="Disordered" evidence="15">
    <location>
        <begin position="130"/>
        <end position="216"/>
    </location>
</feature>
<evidence type="ECO:0000256" key="14">
    <source>
        <dbReference type="PROSITE-ProRule" id="PRU00175"/>
    </source>
</evidence>
<feature type="compositionally biased region" description="Polar residues" evidence="15">
    <location>
        <begin position="619"/>
        <end position="628"/>
    </location>
</feature>
<dbReference type="PANTHER" id="PTHR13480:SF0">
    <property type="entry name" value="E3 UBIQUITIN-PROTEIN LIGASE HAKAI"/>
    <property type="match status" value="1"/>
</dbReference>
<reference evidence="17 18" key="1">
    <citation type="journal article" date="2021" name="Elife">
        <title>Chloroplast acquisition without the gene transfer in kleptoplastic sea slugs, Plakobranchus ocellatus.</title>
        <authorList>
            <person name="Maeda T."/>
            <person name="Takahashi S."/>
            <person name="Yoshida T."/>
            <person name="Shimamura S."/>
            <person name="Takaki Y."/>
            <person name="Nagai Y."/>
            <person name="Toyoda A."/>
            <person name="Suzuki Y."/>
            <person name="Arimoto A."/>
            <person name="Ishii H."/>
            <person name="Satoh N."/>
            <person name="Nishiyama T."/>
            <person name="Hasebe M."/>
            <person name="Maruyama T."/>
            <person name="Minagawa J."/>
            <person name="Obokata J."/>
            <person name="Shigenobu S."/>
        </authorList>
    </citation>
    <scope>NUCLEOTIDE SEQUENCE [LARGE SCALE GENOMIC DNA]</scope>
</reference>
<dbReference type="GO" id="GO:0005634">
    <property type="term" value="C:nucleus"/>
    <property type="evidence" value="ECO:0007669"/>
    <property type="project" value="UniProtKB-SubCell"/>
</dbReference>
<evidence type="ECO:0000256" key="13">
    <source>
        <dbReference type="ARBA" id="ARBA00041081"/>
    </source>
</evidence>
<comment type="catalytic activity">
    <reaction evidence="1">
        <text>S-ubiquitinyl-[E2 ubiquitin-conjugating enzyme]-L-cysteine + [acceptor protein]-L-lysine = [E2 ubiquitin-conjugating enzyme]-L-cysteine + N(6)-ubiquitinyl-[acceptor protein]-L-lysine.</text>
        <dbReference type="EC" id="2.3.2.27"/>
    </reaction>
</comment>
<keyword evidence="11" id="KW-0539">Nucleus</keyword>
<feature type="compositionally biased region" description="Low complexity" evidence="15">
    <location>
        <begin position="288"/>
        <end position="297"/>
    </location>
</feature>
<dbReference type="EC" id="2.3.2.27" evidence="4"/>